<accession>A0A819NV72</accession>
<feature type="non-terminal residue" evidence="1">
    <location>
        <position position="1"/>
    </location>
</feature>
<evidence type="ECO:0000313" key="1">
    <source>
        <dbReference type="EMBL" id="CAF4004464.1"/>
    </source>
</evidence>
<protein>
    <submittedName>
        <fullName evidence="1">Uncharacterized protein</fullName>
    </submittedName>
</protein>
<dbReference type="Proteomes" id="UP000663866">
    <property type="component" value="Unassembled WGS sequence"/>
</dbReference>
<proteinExistence type="predicted"/>
<sequence length="222" mass="25392">MSSISKVSSRSSSSSGFSSTIHEPFALTSTLQTVVDIQRADINARAVFCGEQDCRLNELRRMTGAIIDLNVVQNTNRPFERVNWTIFHCNTEVRDFIIRRLNHWSQQTQILCDMAYADMVFLQEKQNQQIEKPPPLTTVNFGRRNRTQSLTQSATTNFYPIRNQMPSTPTASSYKRELPFTGLLGRTLLKLDPRFNDNEKLFKSKTDIRQAEEIVPSCAADH</sequence>
<dbReference type="EMBL" id="CAJOBG010002402">
    <property type="protein sequence ID" value="CAF4004464.1"/>
    <property type="molecule type" value="Genomic_DNA"/>
</dbReference>
<evidence type="ECO:0000313" key="2">
    <source>
        <dbReference type="Proteomes" id="UP000663866"/>
    </source>
</evidence>
<keyword evidence="2" id="KW-1185">Reference proteome</keyword>
<gene>
    <name evidence="1" type="ORF">OVN521_LOCUS15245</name>
</gene>
<organism evidence="1 2">
    <name type="scientific">Rotaria magnacalcarata</name>
    <dbReference type="NCBI Taxonomy" id="392030"/>
    <lineage>
        <taxon>Eukaryota</taxon>
        <taxon>Metazoa</taxon>
        <taxon>Spiralia</taxon>
        <taxon>Gnathifera</taxon>
        <taxon>Rotifera</taxon>
        <taxon>Eurotatoria</taxon>
        <taxon>Bdelloidea</taxon>
        <taxon>Philodinida</taxon>
        <taxon>Philodinidae</taxon>
        <taxon>Rotaria</taxon>
    </lineage>
</organism>
<name>A0A819NV72_9BILA</name>
<dbReference type="AlphaFoldDB" id="A0A819NV72"/>
<comment type="caution">
    <text evidence="1">The sequence shown here is derived from an EMBL/GenBank/DDBJ whole genome shotgun (WGS) entry which is preliminary data.</text>
</comment>
<reference evidence="1" key="1">
    <citation type="submission" date="2021-02" db="EMBL/GenBank/DDBJ databases">
        <authorList>
            <person name="Nowell W R."/>
        </authorList>
    </citation>
    <scope>NUCLEOTIDE SEQUENCE</scope>
</reference>